<feature type="non-terminal residue" evidence="3">
    <location>
        <position position="470"/>
    </location>
</feature>
<name>A0ABP0NE41_9DINO</name>
<dbReference type="Proteomes" id="UP001642484">
    <property type="component" value="Unassembled WGS sequence"/>
</dbReference>
<keyword evidence="4" id="KW-1185">Reference proteome</keyword>
<evidence type="ECO:0000256" key="1">
    <source>
        <dbReference type="ARBA" id="ARBA00010876"/>
    </source>
</evidence>
<feature type="domain" description="Pseudouridine synthase RsuA/RluA-like" evidence="2">
    <location>
        <begin position="285"/>
        <end position="463"/>
    </location>
</feature>
<dbReference type="InterPro" id="IPR020103">
    <property type="entry name" value="PsdUridine_synth_cat_dom_sf"/>
</dbReference>
<dbReference type="InterPro" id="IPR050188">
    <property type="entry name" value="RluA_PseudoU_synthase"/>
</dbReference>
<dbReference type="CDD" id="cd02869">
    <property type="entry name" value="PseudoU_synth_RluA_like"/>
    <property type="match status" value="1"/>
</dbReference>
<protein>
    <recommendedName>
        <fullName evidence="2">Pseudouridine synthase RsuA/RluA-like domain-containing protein</fullName>
    </recommendedName>
</protein>
<proteinExistence type="inferred from homology"/>
<organism evidence="3 4">
    <name type="scientific">Durusdinium trenchii</name>
    <dbReference type="NCBI Taxonomy" id="1381693"/>
    <lineage>
        <taxon>Eukaryota</taxon>
        <taxon>Sar</taxon>
        <taxon>Alveolata</taxon>
        <taxon>Dinophyceae</taxon>
        <taxon>Suessiales</taxon>
        <taxon>Symbiodiniaceae</taxon>
        <taxon>Durusdinium</taxon>
    </lineage>
</organism>
<evidence type="ECO:0000259" key="2">
    <source>
        <dbReference type="Pfam" id="PF00849"/>
    </source>
</evidence>
<evidence type="ECO:0000313" key="3">
    <source>
        <dbReference type="EMBL" id="CAK9060590.1"/>
    </source>
</evidence>
<gene>
    <name evidence="3" type="ORF">CCMP2556_LOCUS29809</name>
</gene>
<dbReference type="PROSITE" id="PS01129">
    <property type="entry name" value="PSI_RLU"/>
    <property type="match status" value="1"/>
</dbReference>
<dbReference type="Gene3D" id="3.30.2350.10">
    <property type="entry name" value="Pseudouridine synthase"/>
    <property type="match status" value="1"/>
</dbReference>
<dbReference type="InterPro" id="IPR006224">
    <property type="entry name" value="PsdUridine_synth_RluA-like_CS"/>
</dbReference>
<comment type="similarity">
    <text evidence="1">Belongs to the pseudouridine synthase RluA family.</text>
</comment>
<reference evidence="3 4" key="1">
    <citation type="submission" date="2024-02" db="EMBL/GenBank/DDBJ databases">
        <authorList>
            <person name="Chen Y."/>
            <person name="Shah S."/>
            <person name="Dougan E. K."/>
            <person name="Thang M."/>
            <person name="Chan C."/>
        </authorList>
    </citation>
    <scope>NUCLEOTIDE SEQUENCE [LARGE SCALE GENOMIC DNA]</scope>
</reference>
<sequence length="470" mass="50907">MLPLRAAPSRATLHSLGKLRAIASIGGRSCSAWRSSSVRASSRWGSSWSEEVRACKRLTEAVRFPGGKDQAGEALQSLRQLWLCHEAGSRPARFAVSPAVVNAACTAIDWGLVGGEEAHDILQWLAKEVASRLGNFSPGTGVAGTAYVHVIHREPSGKLLPLLEEHLTLLTSRKSLTPRAIANFINLLYGSSSEHQPSQTLSHLRLEAAGTLSSFAATELLDVASGLAKCQQLDCNFLQDLRRAVDSMPFEPPPSPEHPWDVADPSKTWRCPQPPRLLADFPDALVLSKPAGWSCATGRASRATGGDGRGGPAPARVAEVLAASFPELSPFQDAAADHGMAHRLDLETSGALLLGKSLRSFWRLRLEFVAQKVKRQYLTLVQGRLGPLGVAQQVQEPLRLQRLRRSNPTRSVQSKSLVCETGRPARTRFVPLAHVKSREGGDMTLLSAEPLTGRTHQIRSHLAYLGHPLV</sequence>
<comment type="caution">
    <text evidence="3">The sequence shown here is derived from an EMBL/GenBank/DDBJ whole genome shotgun (WGS) entry which is preliminary data.</text>
</comment>
<dbReference type="SUPFAM" id="SSF55120">
    <property type="entry name" value="Pseudouridine synthase"/>
    <property type="match status" value="1"/>
</dbReference>
<dbReference type="Pfam" id="PF00849">
    <property type="entry name" value="PseudoU_synth_2"/>
    <property type="match status" value="1"/>
</dbReference>
<accession>A0ABP0NE41</accession>
<dbReference type="EMBL" id="CAXAMN010021529">
    <property type="protein sequence ID" value="CAK9060590.1"/>
    <property type="molecule type" value="Genomic_DNA"/>
</dbReference>
<dbReference type="PANTHER" id="PTHR21600">
    <property type="entry name" value="MITOCHONDRIAL RNA PSEUDOURIDINE SYNTHASE"/>
    <property type="match status" value="1"/>
</dbReference>
<dbReference type="PANTHER" id="PTHR21600:SF87">
    <property type="entry name" value="RNA PSEUDOURIDYLATE SYNTHASE DOMAIN-CONTAINING PROTEIN 1"/>
    <property type="match status" value="1"/>
</dbReference>
<evidence type="ECO:0000313" key="4">
    <source>
        <dbReference type="Proteomes" id="UP001642484"/>
    </source>
</evidence>
<dbReference type="InterPro" id="IPR006145">
    <property type="entry name" value="PsdUridine_synth_RsuA/RluA"/>
</dbReference>